<protein>
    <recommendedName>
        <fullName evidence="2">DUF218 domain-containing protein</fullName>
    </recommendedName>
</protein>
<dbReference type="GO" id="GO:0000270">
    <property type="term" value="P:peptidoglycan metabolic process"/>
    <property type="evidence" value="ECO:0007669"/>
    <property type="project" value="TreeGrafter"/>
</dbReference>
<name>Q1QKM6_NITHX</name>
<proteinExistence type="predicted"/>
<gene>
    <name evidence="3" type="ordered locus">Nham_2431</name>
</gene>
<sequence>MFFLLSKIVGFIALPSNATALVCGLGLCLLIMKRRRAGTGLLATGVMALLIFGYSPLGNVLLLTLSERFPAWHFDGREPDGIIILGGAIEPELSAARKAVEVNGAAERIIGGLELARRFPRARVVYSGGSANLIADPVSEAPIAGRLLETFGISPERIVLESESRTTDENARFTRKLVSPKPGERWLLVTSAYHMPRSIGVFRKAGLDVEAYPVDWRTRGWIDAWTPFDRLSAGLARADTAVHEWCGLLAYRLTGRSDALFPGPRQR</sequence>
<accession>Q1QKM6</accession>
<feature type="domain" description="DUF218" evidence="2">
    <location>
        <begin position="80"/>
        <end position="247"/>
    </location>
</feature>
<dbReference type="InterPro" id="IPR051599">
    <property type="entry name" value="Cell_Envelope_Assoc"/>
</dbReference>
<dbReference type="InterPro" id="IPR003848">
    <property type="entry name" value="DUF218"/>
</dbReference>
<keyword evidence="4" id="KW-1185">Reference proteome</keyword>
<feature type="transmembrane region" description="Helical" evidence="1">
    <location>
        <begin position="12"/>
        <end position="32"/>
    </location>
</feature>
<dbReference type="CDD" id="cd06259">
    <property type="entry name" value="YdcF-like"/>
    <property type="match status" value="1"/>
</dbReference>
<reference evidence="3 4" key="1">
    <citation type="submission" date="2006-03" db="EMBL/GenBank/DDBJ databases">
        <title>Complete sequence of chromosome of Nitrobacter hamburgensis X14.</title>
        <authorList>
            <consortium name="US DOE Joint Genome Institute"/>
            <person name="Copeland A."/>
            <person name="Lucas S."/>
            <person name="Lapidus A."/>
            <person name="Barry K."/>
            <person name="Detter J.C."/>
            <person name="Glavina del Rio T."/>
            <person name="Hammon N."/>
            <person name="Israni S."/>
            <person name="Dalin E."/>
            <person name="Tice H."/>
            <person name="Pitluck S."/>
            <person name="Chain P."/>
            <person name="Malfatti S."/>
            <person name="Shin M."/>
            <person name="Vergez L."/>
            <person name="Schmutz J."/>
            <person name="Larimer F."/>
            <person name="Land M."/>
            <person name="Hauser L."/>
            <person name="Kyrpides N."/>
            <person name="Ivanova N."/>
            <person name="Ward B."/>
            <person name="Arp D."/>
            <person name="Klotz M."/>
            <person name="Stein L."/>
            <person name="O'Mullan G."/>
            <person name="Starkenburg S."/>
            <person name="Sayavedra L."/>
            <person name="Poret-Peterson A.T."/>
            <person name="Gentry M.E."/>
            <person name="Bruce D."/>
            <person name="Richardson P."/>
        </authorList>
    </citation>
    <scope>NUCLEOTIDE SEQUENCE [LARGE SCALE GENOMIC DNA]</scope>
    <source>
        <strain evidence="4">DSM 10229 / NCIMB 13809 / X14</strain>
    </source>
</reference>
<dbReference type="Pfam" id="PF02698">
    <property type="entry name" value="DUF218"/>
    <property type="match status" value="1"/>
</dbReference>
<dbReference type="KEGG" id="nha:Nham_2431"/>
<dbReference type="eggNOG" id="COG1434">
    <property type="taxonomic scope" value="Bacteria"/>
</dbReference>
<dbReference type="PANTHER" id="PTHR30336:SF4">
    <property type="entry name" value="ENVELOPE BIOGENESIS FACTOR ELYC"/>
    <property type="match status" value="1"/>
</dbReference>
<keyword evidence="1" id="KW-1133">Transmembrane helix</keyword>
<dbReference type="HOGENOM" id="CLU_053514_1_2_5"/>
<keyword evidence="1" id="KW-0472">Membrane</keyword>
<dbReference type="GO" id="GO:0043164">
    <property type="term" value="P:Gram-negative-bacterium-type cell wall biogenesis"/>
    <property type="evidence" value="ECO:0007669"/>
    <property type="project" value="TreeGrafter"/>
</dbReference>
<dbReference type="PANTHER" id="PTHR30336">
    <property type="entry name" value="INNER MEMBRANE PROTEIN, PROBABLE PERMEASE"/>
    <property type="match status" value="1"/>
</dbReference>
<dbReference type="AlphaFoldDB" id="Q1QKM6"/>
<dbReference type="RefSeq" id="WP_011510893.1">
    <property type="nucleotide sequence ID" value="NC_007964.1"/>
</dbReference>
<dbReference type="InterPro" id="IPR014729">
    <property type="entry name" value="Rossmann-like_a/b/a_fold"/>
</dbReference>
<dbReference type="STRING" id="323097.Nham_2431"/>
<dbReference type="OrthoDB" id="9809813at2"/>
<evidence type="ECO:0000259" key="2">
    <source>
        <dbReference type="Pfam" id="PF02698"/>
    </source>
</evidence>
<dbReference type="Gene3D" id="3.40.50.620">
    <property type="entry name" value="HUPs"/>
    <property type="match status" value="1"/>
</dbReference>
<keyword evidence="1" id="KW-0812">Transmembrane</keyword>
<dbReference type="EMBL" id="CP000319">
    <property type="protein sequence ID" value="ABE63221.1"/>
    <property type="molecule type" value="Genomic_DNA"/>
</dbReference>
<dbReference type="Proteomes" id="UP000001953">
    <property type="component" value="Chromosome"/>
</dbReference>
<organism evidence="3 4">
    <name type="scientific">Nitrobacter hamburgensis (strain DSM 10229 / NCIMB 13809 / X14)</name>
    <dbReference type="NCBI Taxonomy" id="323097"/>
    <lineage>
        <taxon>Bacteria</taxon>
        <taxon>Pseudomonadati</taxon>
        <taxon>Pseudomonadota</taxon>
        <taxon>Alphaproteobacteria</taxon>
        <taxon>Hyphomicrobiales</taxon>
        <taxon>Nitrobacteraceae</taxon>
        <taxon>Nitrobacter</taxon>
    </lineage>
</organism>
<feature type="transmembrane region" description="Helical" evidence="1">
    <location>
        <begin position="39"/>
        <end position="57"/>
    </location>
</feature>
<evidence type="ECO:0000313" key="4">
    <source>
        <dbReference type="Proteomes" id="UP000001953"/>
    </source>
</evidence>
<dbReference type="GO" id="GO:0005886">
    <property type="term" value="C:plasma membrane"/>
    <property type="evidence" value="ECO:0007669"/>
    <property type="project" value="TreeGrafter"/>
</dbReference>
<evidence type="ECO:0000313" key="3">
    <source>
        <dbReference type="EMBL" id="ABE63221.1"/>
    </source>
</evidence>
<evidence type="ECO:0000256" key="1">
    <source>
        <dbReference type="SAM" id="Phobius"/>
    </source>
</evidence>